<evidence type="ECO:0000256" key="7">
    <source>
        <dbReference type="ARBA" id="ARBA00022827"/>
    </source>
</evidence>
<feature type="binding site" evidence="14">
    <location>
        <begin position="276"/>
        <end position="283"/>
    </location>
    <ligand>
        <name>NAD(+)</name>
        <dbReference type="ChEBI" id="CHEBI:57540"/>
    </ligand>
</feature>
<comment type="catalytic activity">
    <reaction evidence="12 16">
        <text>N(6)-[(R)-dihydrolipoyl]-L-lysyl-[protein] + NAD(+) = N(6)-[(R)-lipoyl]-L-lysyl-[protein] + NADH + H(+)</text>
        <dbReference type="Rhea" id="RHEA:15045"/>
        <dbReference type="Rhea" id="RHEA-COMP:10474"/>
        <dbReference type="Rhea" id="RHEA-COMP:10475"/>
        <dbReference type="ChEBI" id="CHEBI:15378"/>
        <dbReference type="ChEBI" id="CHEBI:57540"/>
        <dbReference type="ChEBI" id="CHEBI:57945"/>
        <dbReference type="ChEBI" id="CHEBI:83099"/>
        <dbReference type="ChEBI" id="CHEBI:83100"/>
        <dbReference type="EC" id="1.8.1.4"/>
    </reaction>
</comment>
<dbReference type="InterPro" id="IPR016156">
    <property type="entry name" value="FAD/NAD-linked_Rdtase_dimer_sf"/>
</dbReference>
<dbReference type="Pfam" id="PF07992">
    <property type="entry name" value="Pyr_redox_2"/>
    <property type="match status" value="1"/>
</dbReference>
<dbReference type="InterPro" id="IPR050151">
    <property type="entry name" value="Class-I_Pyr_Nuc-Dis_Oxidored"/>
</dbReference>
<dbReference type="AlphaFoldDB" id="A0A084J984"/>
<dbReference type="SUPFAM" id="SSF51230">
    <property type="entry name" value="Single hybrid motif"/>
    <property type="match status" value="1"/>
</dbReference>
<evidence type="ECO:0000256" key="2">
    <source>
        <dbReference type="ARBA" id="ARBA00007532"/>
    </source>
</evidence>
<feature type="disulfide bond" description="Redox-active" evidence="15">
    <location>
        <begin position="139"/>
        <end position="144"/>
    </location>
</feature>
<dbReference type="InterPro" id="IPR036188">
    <property type="entry name" value="FAD/NAD-bd_sf"/>
</dbReference>
<proteinExistence type="inferred from homology"/>
<evidence type="ECO:0000256" key="13">
    <source>
        <dbReference type="PIRSR" id="PIRSR000350-2"/>
    </source>
</evidence>
<sequence length="564" mass="61048">MDIKLESLSGKSKSAKVGKINIQVGENVKLNDVLFQLETNKGNSPVKAKGSYKIEEIKVTEGQEVKVGDTLLIVSGEALAEETKKVDYFGSLIKGKKENLNIDLLVIGAGPGGYVSAIYGAKKGLETIIVEKDNLGGTCLNVGCIPTKSLVKSAEAYNEALNGEEFGFEIKDIKLDMKKVIARKDKIRNNLVGGIDYLLNKNNIRLIKGEASFIDNHKVLVKKGKDEYTIEAKNIIIATGSKISKISIPGIELPFVLNSTEALSNTELPKSITIIGGGVIGMEFAFLYSNFGVKVNVVEYENRILNMVDLDVSEEILDIAKSKGIGIYTSSKVTRIEKSESGEGIVIFENEGNEKLLVSEKVLVAIGREPNMEGLNLENTDIKLNDRNRGIKVEDNLKTNVEGIYAIGDVNSKIQLAHVASHQGIVAVDNILGENKEMKYECIPNVIFTAPEIASVGLTEKQCIDKNMNIKISKFPFAANGKALTMGQEYGFIKIIKDLDSGKMVGGSIIGPDASSLISTLTLIIQQNISEESIAETVFAHPTTGEGIHEAVLGLSIGAIHYNE</sequence>
<dbReference type="PRINTS" id="PR00411">
    <property type="entry name" value="PNDRDTASEI"/>
</dbReference>
<evidence type="ECO:0000256" key="5">
    <source>
        <dbReference type="ARBA" id="ARBA00022490"/>
    </source>
</evidence>
<feature type="domain" description="FAD/NAD(P)-binding" evidence="19">
    <location>
        <begin position="103"/>
        <end position="424"/>
    </location>
</feature>
<evidence type="ECO:0000256" key="8">
    <source>
        <dbReference type="ARBA" id="ARBA00023002"/>
    </source>
</evidence>
<comment type="cofactor">
    <cofactor evidence="14 16">
        <name>FAD</name>
        <dbReference type="ChEBI" id="CHEBI:57692"/>
    </cofactor>
    <text evidence="14 16">Binds 1 FAD per subunit.</text>
</comment>
<dbReference type="PIRSF" id="PIRSF000350">
    <property type="entry name" value="Mercury_reductase_MerA"/>
    <property type="match status" value="1"/>
</dbReference>
<comment type="similarity">
    <text evidence="2 16">Belongs to the class-I pyridine nucleotide-disulfide oxidoreductase family.</text>
</comment>
<dbReference type="InterPro" id="IPR000089">
    <property type="entry name" value="Biotin_lipoyl"/>
</dbReference>
<feature type="binding site" evidence="14">
    <location>
        <position position="367"/>
    </location>
    <ligand>
        <name>NAD(+)</name>
        <dbReference type="ChEBI" id="CHEBI:57540"/>
    </ligand>
</feature>
<feature type="binding site" evidence="14">
    <location>
        <begin position="239"/>
        <end position="241"/>
    </location>
    <ligand>
        <name>FAD</name>
        <dbReference type="ChEBI" id="CHEBI:57692"/>
    </ligand>
</feature>
<evidence type="ECO:0000256" key="15">
    <source>
        <dbReference type="PIRSR" id="PIRSR000350-4"/>
    </source>
</evidence>
<dbReference type="SUPFAM" id="SSF51905">
    <property type="entry name" value="FAD/NAD(P)-binding domain"/>
    <property type="match status" value="1"/>
</dbReference>
<keyword evidence="8 16" id="KW-0560">Oxidoreductase</keyword>
<name>A0A084J984_9CLOT</name>
<evidence type="ECO:0000256" key="16">
    <source>
        <dbReference type="RuleBase" id="RU003692"/>
    </source>
</evidence>
<keyword evidence="7 14" id="KW-0274">FAD</keyword>
<comment type="caution">
    <text evidence="20">The sequence shown here is derived from an EMBL/GenBank/DDBJ whole genome shotgun (WGS) entry which is preliminary data.</text>
</comment>
<evidence type="ECO:0000259" key="18">
    <source>
        <dbReference type="Pfam" id="PF02852"/>
    </source>
</evidence>
<dbReference type="GO" id="GO:0004148">
    <property type="term" value="F:dihydrolipoyl dehydrogenase (NADH) activity"/>
    <property type="evidence" value="ECO:0007669"/>
    <property type="project" value="UniProtKB-EC"/>
</dbReference>
<comment type="miscellaneous">
    <text evidence="16">The active site is a redox-active disulfide bond.</text>
</comment>
<dbReference type="EMBL" id="JPMD01000035">
    <property type="protein sequence ID" value="KEZ85518.1"/>
    <property type="molecule type" value="Genomic_DNA"/>
</dbReference>
<dbReference type="InterPro" id="IPR011053">
    <property type="entry name" value="Single_hybrid_motif"/>
</dbReference>
<evidence type="ECO:0000256" key="1">
    <source>
        <dbReference type="ARBA" id="ARBA00004496"/>
    </source>
</evidence>
<accession>A0A084J984</accession>
<keyword evidence="14" id="KW-0547">Nucleotide-binding</keyword>
<feature type="domain" description="Pyridine nucleotide-disulphide oxidoreductase dimerisation" evidence="18">
    <location>
        <begin position="443"/>
        <end position="551"/>
    </location>
</feature>
<reference evidence="20 21" key="1">
    <citation type="submission" date="2014-07" db="EMBL/GenBank/DDBJ databases">
        <title>Draft genome of Clostridium sulfidigenes 113A isolated from sediments associated with methane hydrate from Krishna Godavari basin.</title>
        <authorList>
            <person name="Honkalas V.S."/>
            <person name="Dabir A.P."/>
            <person name="Arora P."/>
            <person name="Dhakephalkar P.K."/>
        </authorList>
    </citation>
    <scope>NUCLEOTIDE SEQUENCE [LARGE SCALE GENOMIC DNA]</scope>
    <source>
        <strain evidence="20 21">113A</strain>
    </source>
</reference>
<evidence type="ECO:0000256" key="11">
    <source>
        <dbReference type="ARBA" id="ARBA00023284"/>
    </source>
</evidence>
<feature type="binding site" evidence="14">
    <location>
        <position position="299"/>
    </location>
    <ligand>
        <name>NAD(+)</name>
        <dbReference type="ChEBI" id="CHEBI:57540"/>
    </ligand>
</feature>
<evidence type="ECO:0000313" key="20">
    <source>
        <dbReference type="EMBL" id="KEZ85518.1"/>
    </source>
</evidence>
<feature type="binding site" evidence="14">
    <location>
        <position position="148"/>
    </location>
    <ligand>
        <name>FAD</name>
        <dbReference type="ChEBI" id="CHEBI:57692"/>
    </ligand>
</feature>
<evidence type="ECO:0000256" key="12">
    <source>
        <dbReference type="ARBA" id="ARBA00049187"/>
    </source>
</evidence>
<organism evidence="20 21">
    <name type="scientific">Clostridium sulfidigenes</name>
    <dbReference type="NCBI Taxonomy" id="318464"/>
    <lineage>
        <taxon>Bacteria</taxon>
        <taxon>Bacillati</taxon>
        <taxon>Bacillota</taxon>
        <taxon>Clostridia</taxon>
        <taxon>Eubacteriales</taxon>
        <taxon>Clostridiaceae</taxon>
        <taxon>Clostridium</taxon>
    </lineage>
</organism>
<dbReference type="GO" id="GO:0050660">
    <property type="term" value="F:flavin adenine dinucleotide binding"/>
    <property type="evidence" value="ECO:0007669"/>
    <property type="project" value="InterPro"/>
</dbReference>
<dbReference type="InterPro" id="IPR012999">
    <property type="entry name" value="Pyr_OxRdtase_I_AS"/>
</dbReference>
<dbReference type="STRING" id="318464.IO99_14760"/>
<dbReference type="eggNOG" id="COG1249">
    <property type="taxonomic scope" value="Bacteria"/>
</dbReference>
<evidence type="ECO:0000256" key="14">
    <source>
        <dbReference type="PIRSR" id="PIRSR000350-3"/>
    </source>
</evidence>
<dbReference type="Gene3D" id="3.30.390.30">
    <property type="match status" value="1"/>
</dbReference>
<keyword evidence="9 14" id="KW-0520">NAD</keyword>
<keyword evidence="5" id="KW-0963">Cytoplasm</keyword>
<dbReference type="NCBIfam" id="TIGR01350">
    <property type="entry name" value="lipoamide_DH"/>
    <property type="match status" value="1"/>
</dbReference>
<dbReference type="RefSeq" id="WP_035134526.1">
    <property type="nucleotide sequence ID" value="NZ_JPMD01000035.1"/>
</dbReference>
<keyword evidence="21" id="KW-1185">Reference proteome</keyword>
<dbReference type="Proteomes" id="UP000028542">
    <property type="component" value="Unassembled WGS sequence"/>
</dbReference>
<comment type="subcellular location">
    <subcellularLocation>
        <location evidence="1">Cytoplasm</location>
    </subcellularLocation>
</comment>
<dbReference type="InterPro" id="IPR004099">
    <property type="entry name" value="Pyr_nucl-diS_OxRdtase_dimer"/>
</dbReference>
<dbReference type="InterPro" id="IPR023753">
    <property type="entry name" value="FAD/NAD-binding_dom"/>
</dbReference>
<dbReference type="Gene3D" id="2.40.50.100">
    <property type="match status" value="1"/>
</dbReference>
<feature type="binding site" evidence="14">
    <location>
        <position position="409"/>
    </location>
    <ligand>
        <name>FAD</name>
        <dbReference type="ChEBI" id="CHEBI:57692"/>
    </ligand>
</feature>
<evidence type="ECO:0000256" key="4">
    <source>
        <dbReference type="ARBA" id="ARBA00016961"/>
    </source>
</evidence>
<dbReference type="FunFam" id="3.30.390.30:FF:000001">
    <property type="entry name" value="Dihydrolipoyl dehydrogenase"/>
    <property type="match status" value="1"/>
</dbReference>
<evidence type="ECO:0000256" key="3">
    <source>
        <dbReference type="ARBA" id="ARBA00012608"/>
    </source>
</evidence>
<protein>
    <recommendedName>
        <fullName evidence="4 16">Dihydrolipoyl dehydrogenase</fullName>
        <ecNumber evidence="3 16">1.8.1.4</ecNumber>
    </recommendedName>
</protein>
<dbReference type="GO" id="GO:0005737">
    <property type="term" value="C:cytoplasm"/>
    <property type="evidence" value="ECO:0007669"/>
    <property type="project" value="UniProtKB-SubCell"/>
</dbReference>
<evidence type="ECO:0000256" key="6">
    <source>
        <dbReference type="ARBA" id="ARBA00022630"/>
    </source>
</evidence>
<evidence type="ECO:0000256" key="9">
    <source>
        <dbReference type="ARBA" id="ARBA00023027"/>
    </source>
</evidence>
<evidence type="ECO:0000259" key="17">
    <source>
        <dbReference type="Pfam" id="PF00364"/>
    </source>
</evidence>
<evidence type="ECO:0000313" key="21">
    <source>
        <dbReference type="Proteomes" id="UP000028542"/>
    </source>
</evidence>
<evidence type="ECO:0000259" key="19">
    <source>
        <dbReference type="Pfam" id="PF07992"/>
    </source>
</evidence>
<evidence type="ECO:0000256" key="10">
    <source>
        <dbReference type="ARBA" id="ARBA00023157"/>
    </source>
</evidence>
<dbReference type="Gene3D" id="3.50.50.60">
    <property type="entry name" value="FAD/NAD(P)-binding domain"/>
    <property type="match status" value="2"/>
</dbReference>
<dbReference type="PANTHER" id="PTHR22912">
    <property type="entry name" value="DISULFIDE OXIDOREDUCTASE"/>
    <property type="match status" value="1"/>
</dbReference>
<feature type="domain" description="Lipoyl-binding" evidence="17">
    <location>
        <begin position="13"/>
        <end position="73"/>
    </location>
</feature>
<dbReference type="InterPro" id="IPR001100">
    <property type="entry name" value="Pyr_nuc-diS_OxRdtase"/>
</dbReference>
<keyword evidence="6 16" id="KW-0285">Flavoprotein</keyword>
<feature type="active site" description="Proton acceptor" evidence="13">
    <location>
        <position position="541"/>
    </location>
</feature>
<gene>
    <name evidence="20" type="ORF">IO99_14760</name>
</gene>
<dbReference type="PANTHER" id="PTHR22912:SF217">
    <property type="entry name" value="DIHYDROLIPOYL DEHYDROGENASE"/>
    <property type="match status" value="1"/>
</dbReference>
<dbReference type="PRINTS" id="PR00368">
    <property type="entry name" value="FADPNR"/>
</dbReference>
<keyword evidence="11 16" id="KW-0676">Redox-active center</keyword>
<dbReference type="InterPro" id="IPR006258">
    <property type="entry name" value="Lipoamide_DH"/>
</dbReference>
<dbReference type="Pfam" id="PF00364">
    <property type="entry name" value="Biotin_lipoyl"/>
    <property type="match status" value="1"/>
</dbReference>
<dbReference type="SUPFAM" id="SSF55424">
    <property type="entry name" value="FAD/NAD-linked reductases, dimerisation (C-terminal) domain"/>
    <property type="match status" value="1"/>
</dbReference>
<dbReference type="PROSITE" id="PS00076">
    <property type="entry name" value="PYRIDINE_REDOX_1"/>
    <property type="match status" value="1"/>
</dbReference>
<dbReference type="Pfam" id="PF02852">
    <property type="entry name" value="Pyr_redox_dim"/>
    <property type="match status" value="1"/>
</dbReference>
<keyword evidence="10" id="KW-1015">Disulfide bond</keyword>
<dbReference type="CDD" id="cd06849">
    <property type="entry name" value="lipoyl_domain"/>
    <property type="match status" value="1"/>
</dbReference>
<dbReference type="EC" id="1.8.1.4" evidence="3 16"/>
<dbReference type="GO" id="GO:0006103">
    <property type="term" value="P:2-oxoglutarate metabolic process"/>
    <property type="evidence" value="ECO:0007669"/>
    <property type="project" value="TreeGrafter"/>
</dbReference>